<proteinExistence type="predicted"/>
<comment type="caution">
    <text evidence="1">The sequence shown here is derived from an EMBL/GenBank/DDBJ whole genome shotgun (WGS) entry which is preliminary data.</text>
</comment>
<dbReference type="Proteomes" id="UP000257109">
    <property type="component" value="Unassembled WGS sequence"/>
</dbReference>
<feature type="non-terminal residue" evidence="1">
    <location>
        <position position="1"/>
    </location>
</feature>
<protein>
    <recommendedName>
        <fullName evidence="3">Retrotransposon gag domain-containing protein</fullName>
    </recommendedName>
</protein>
<reference evidence="1" key="1">
    <citation type="submission" date="2018-05" db="EMBL/GenBank/DDBJ databases">
        <title>Draft genome of Mucuna pruriens seed.</title>
        <authorList>
            <person name="Nnadi N.E."/>
            <person name="Vos R."/>
            <person name="Hasami M.H."/>
            <person name="Devisetty U.K."/>
            <person name="Aguiy J.C."/>
        </authorList>
    </citation>
    <scope>NUCLEOTIDE SEQUENCE [LARGE SCALE GENOMIC DNA]</scope>
    <source>
        <strain evidence="1">JCA_2017</strain>
    </source>
</reference>
<evidence type="ECO:0000313" key="1">
    <source>
        <dbReference type="EMBL" id="RDX88812.1"/>
    </source>
</evidence>
<dbReference type="EMBL" id="QJKJ01005834">
    <property type="protein sequence ID" value="RDX88812.1"/>
    <property type="molecule type" value="Genomic_DNA"/>
</dbReference>
<accession>A0A371GE16</accession>
<dbReference type="PANTHER" id="PTHR33223">
    <property type="entry name" value="CCHC-TYPE DOMAIN-CONTAINING PROTEIN"/>
    <property type="match status" value="1"/>
</dbReference>
<sequence>MKVFLFSLDGAAKDFLYLQPFLFNTWGDMKCMFLEKFFPASRTTTIRKEIYGIRQQYGETLHESMIDATSGGALMDKTPPAARHLISNMASNT</sequence>
<dbReference type="PANTHER" id="PTHR33223:SF3">
    <property type="match status" value="1"/>
</dbReference>
<dbReference type="AlphaFoldDB" id="A0A371GE16"/>
<name>A0A371GE16_MUCPR</name>
<gene>
    <name evidence="1" type="ORF">CR513_29533</name>
</gene>
<keyword evidence="2" id="KW-1185">Reference proteome</keyword>
<evidence type="ECO:0008006" key="3">
    <source>
        <dbReference type="Google" id="ProtNLM"/>
    </source>
</evidence>
<evidence type="ECO:0000313" key="2">
    <source>
        <dbReference type="Proteomes" id="UP000257109"/>
    </source>
</evidence>
<organism evidence="1 2">
    <name type="scientific">Mucuna pruriens</name>
    <name type="common">Velvet bean</name>
    <name type="synonym">Dolichos pruriens</name>
    <dbReference type="NCBI Taxonomy" id="157652"/>
    <lineage>
        <taxon>Eukaryota</taxon>
        <taxon>Viridiplantae</taxon>
        <taxon>Streptophyta</taxon>
        <taxon>Embryophyta</taxon>
        <taxon>Tracheophyta</taxon>
        <taxon>Spermatophyta</taxon>
        <taxon>Magnoliopsida</taxon>
        <taxon>eudicotyledons</taxon>
        <taxon>Gunneridae</taxon>
        <taxon>Pentapetalae</taxon>
        <taxon>rosids</taxon>
        <taxon>fabids</taxon>
        <taxon>Fabales</taxon>
        <taxon>Fabaceae</taxon>
        <taxon>Papilionoideae</taxon>
        <taxon>50 kb inversion clade</taxon>
        <taxon>NPAAA clade</taxon>
        <taxon>indigoferoid/millettioid clade</taxon>
        <taxon>Phaseoleae</taxon>
        <taxon>Mucuna</taxon>
    </lineage>
</organism>